<dbReference type="EMBL" id="PKFP01000005">
    <property type="protein sequence ID" value="PVH16425.1"/>
    <property type="molecule type" value="Genomic_DNA"/>
</dbReference>
<gene>
    <name evidence="3" type="ORF">CXQ87_004716</name>
</gene>
<dbReference type="RefSeq" id="XP_025337365.1">
    <property type="nucleotide sequence ID" value="XM_025483152.1"/>
</dbReference>
<dbReference type="InterPro" id="IPR001202">
    <property type="entry name" value="WW_dom"/>
</dbReference>
<evidence type="ECO:0000256" key="1">
    <source>
        <dbReference type="SAM" id="MobiDB-lite"/>
    </source>
</evidence>
<dbReference type="Gene3D" id="2.20.70.10">
    <property type="match status" value="1"/>
</dbReference>
<dbReference type="Gene3D" id="1.10.10.440">
    <property type="entry name" value="FF domain"/>
    <property type="match status" value="1"/>
</dbReference>
<evidence type="ECO:0000313" key="4">
    <source>
        <dbReference type="Proteomes" id="UP000244406"/>
    </source>
</evidence>
<feature type="domain" description="WW" evidence="2">
    <location>
        <begin position="11"/>
        <end position="44"/>
    </location>
</feature>
<feature type="compositionally biased region" description="Acidic residues" evidence="1">
    <location>
        <begin position="167"/>
        <end position="183"/>
    </location>
</feature>
<protein>
    <recommendedName>
        <fullName evidence="2">WW domain-containing protein</fullName>
    </recommendedName>
</protein>
<organism evidence="3 4">
    <name type="scientific">Candidozyma duobushaemuli</name>
    <dbReference type="NCBI Taxonomy" id="1231522"/>
    <lineage>
        <taxon>Eukaryota</taxon>
        <taxon>Fungi</taxon>
        <taxon>Dikarya</taxon>
        <taxon>Ascomycota</taxon>
        <taxon>Saccharomycotina</taxon>
        <taxon>Pichiomycetes</taxon>
        <taxon>Metschnikowiaceae</taxon>
        <taxon>Candidozyma</taxon>
    </lineage>
</organism>
<reference evidence="3 4" key="1">
    <citation type="submission" date="2017-12" db="EMBL/GenBank/DDBJ databases">
        <title>Genome Sequence of the Amphotericin B-resistant Candida duobushaemulonii strain, B09383.</title>
        <authorList>
            <person name="Chow N.A."/>
            <person name="Gade L."/>
            <person name="Batra D."/>
            <person name="Rowe L.A."/>
            <person name="Loparev V.N."/>
            <person name="Litvintseva A.P."/>
        </authorList>
    </citation>
    <scope>NUCLEOTIDE SEQUENCE [LARGE SCALE GENOMIC DNA]</scope>
    <source>
        <strain evidence="3 4">B09383</strain>
    </source>
</reference>
<sequence length="411" mass="46973">MAAGNALFVYSVPETPWHVVVTDQSRHFYFNSATKASVWQITETDEGVSEKIDYNQLAVLFAKSRGWAPREKGRPRKEVKKAENEEIVEEVEEKVEEMENPESEEEEEHVEPEVPHDLIGSIVADAGPVEEEEEEKETKEQAGGLGILQGYGSDSEEEAESPKEVNDPEEADQANDVAESEEDVNAGLELGISEDEGEDDSEEDSKSAFKELLSQHQGTFSKFDPWFLVAEELVSVLAQEPAFYTLSDETKEAIFNEWVAEQGESRSGIYPTQVLHFFQSLQEHKSEIRKLPYVQFKDQFPIDSEVEDQDKLYRQFRATLVEFAEYEKQLKKSGYKGENLKVKRVAEFVAAELKGLEIAHQEHESQADSFFEKWSDLCNHFDLPQSMVESPMNFILGDEKRYICYRDALRK</sequence>
<comment type="caution">
    <text evidence="3">The sequence shown here is derived from an EMBL/GenBank/DDBJ whole genome shotgun (WGS) entry which is preliminary data.</text>
</comment>
<dbReference type="SUPFAM" id="SSF81698">
    <property type="entry name" value="FF domain"/>
    <property type="match status" value="1"/>
</dbReference>
<dbReference type="InterPro" id="IPR036517">
    <property type="entry name" value="FF_domain_sf"/>
</dbReference>
<feature type="compositionally biased region" description="Acidic residues" evidence="1">
    <location>
        <begin position="85"/>
        <end position="110"/>
    </location>
</feature>
<dbReference type="AlphaFoldDB" id="A0A2V1AFD9"/>
<evidence type="ECO:0000259" key="2">
    <source>
        <dbReference type="PROSITE" id="PS50020"/>
    </source>
</evidence>
<keyword evidence="4" id="KW-1185">Reference proteome</keyword>
<accession>A0A2V1AFD9</accession>
<dbReference type="VEuPathDB" id="FungiDB:CXQ87_004716"/>
<dbReference type="InterPro" id="IPR036020">
    <property type="entry name" value="WW_dom_sf"/>
</dbReference>
<name>A0A2V1AFD9_9ASCO</name>
<dbReference type="GeneID" id="37004715"/>
<dbReference type="Proteomes" id="UP000244406">
    <property type="component" value="Unassembled WGS sequence"/>
</dbReference>
<dbReference type="SUPFAM" id="SSF51045">
    <property type="entry name" value="WW domain"/>
    <property type="match status" value="1"/>
</dbReference>
<evidence type="ECO:0000313" key="3">
    <source>
        <dbReference type="EMBL" id="PVH16425.1"/>
    </source>
</evidence>
<proteinExistence type="predicted"/>
<feature type="region of interest" description="Disordered" evidence="1">
    <location>
        <begin position="71"/>
        <end position="183"/>
    </location>
</feature>
<dbReference type="PROSITE" id="PS50020">
    <property type="entry name" value="WW_DOMAIN_2"/>
    <property type="match status" value="1"/>
</dbReference>